<dbReference type="RefSeq" id="WP_164650312.1">
    <property type="nucleotide sequence ID" value="NZ_CP047476.1"/>
</dbReference>
<organism evidence="3 4">
    <name type="scientific">Vibrio astriarenae</name>
    <dbReference type="NCBI Taxonomy" id="1481923"/>
    <lineage>
        <taxon>Bacteria</taxon>
        <taxon>Pseudomonadati</taxon>
        <taxon>Pseudomonadota</taxon>
        <taxon>Gammaproteobacteria</taxon>
        <taxon>Vibrionales</taxon>
        <taxon>Vibrionaceae</taxon>
        <taxon>Vibrio</taxon>
    </lineage>
</organism>
<gene>
    <name evidence="3" type="ORF">GT360_17890</name>
</gene>
<dbReference type="Gene3D" id="1.10.443.10">
    <property type="entry name" value="Intergrase catalytic core"/>
    <property type="match status" value="1"/>
</dbReference>
<dbReference type="KEGG" id="vas:GT360_17890"/>
<keyword evidence="4" id="KW-1185">Reference proteome</keyword>
<reference evidence="3 4" key="1">
    <citation type="submission" date="2020-01" db="EMBL/GenBank/DDBJ databases">
        <title>Whole genome and functional gene identification of agarase of Vibrio HN897.</title>
        <authorList>
            <person name="Liu Y."/>
            <person name="Zhao Z."/>
        </authorList>
    </citation>
    <scope>NUCLEOTIDE SEQUENCE [LARGE SCALE GENOMIC DNA]</scope>
    <source>
        <strain evidence="3 4">HN897</strain>
    </source>
</reference>
<evidence type="ECO:0000313" key="3">
    <source>
        <dbReference type="EMBL" id="QIA65412.1"/>
    </source>
</evidence>
<name>A0A7Z2T6U8_9VIBR</name>
<dbReference type="InterPro" id="IPR011010">
    <property type="entry name" value="DNA_brk_join_enz"/>
</dbReference>
<keyword evidence="1" id="KW-0233">DNA recombination</keyword>
<evidence type="ECO:0000256" key="2">
    <source>
        <dbReference type="SAM" id="MobiDB-lite"/>
    </source>
</evidence>
<dbReference type="AlphaFoldDB" id="A0A7Z2T6U8"/>
<dbReference type="InterPro" id="IPR013762">
    <property type="entry name" value="Integrase-like_cat_sf"/>
</dbReference>
<evidence type="ECO:0000313" key="4">
    <source>
        <dbReference type="Proteomes" id="UP000464262"/>
    </source>
</evidence>
<dbReference type="EMBL" id="CP047476">
    <property type="protein sequence ID" value="QIA65412.1"/>
    <property type="molecule type" value="Genomic_DNA"/>
</dbReference>
<feature type="compositionally biased region" description="Basic and acidic residues" evidence="2">
    <location>
        <begin position="255"/>
        <end position="264"/>
    </location>
</feature>
<proteinExistence type="predicted"/>
<accession>A0A7Z2T6U8</accession>
<dbReference type="SUPFAM" id="SSF56349">
    <property type="entry name" value="DNA breaking-rejoining enzymes"/>
    <property type="match status" value="1"/>
</dbReference>
<sequence>MLEGVKERFKHKNIERFLRKLFPFDESHNALIATEVIRLCAIIREEYRGEFSEIPFLVSEAKKVQRPPASASLHDIVISISNSKKLGVHYLPAFLSSNLLLTSYDHNKFDQYKALTFLSVARLSFIGTHQSKVEAICHDVRLFANGKRETMAAYLPDIQQLNFHQLVEAFQTLVDEDNEDRPPKQMVDKLNHYRRPYESTLNYSDGYTRNATGSEFKKSGRLERGELKTLDDDGEDGLFELTQFNERPKSTNHSWQKEDHHGESSRSTSIVSSYTHTQPDYAAGALHARAIQARIEKKDMSLACDIDSATTYEIGALVRYCTHQISTKSETLTEAKLLLVMLFSGSTCSQAKKLKSKRISGRTPVGFCRKHKLPSQKQRAELLSLLTKTTEEFWLPLPQFVCQKLNSLTFNGVEEAQLKEFLSHINKHHGTYLTLRKISSYLRQKLSHDNVDSTIIALLAGEPINTTPAVFYLHLSNEYLLETYNRYLDFLSRLALDPSALTLFDEIPSSSSLGSPLFIEADVLSSLFSYLKPKLNSKRQKDESFHNDITIYTQLVLAIASGYRPVTGWFGKITHLSMQTGDYWISDKESGIGDNSRIIKLPEIAIKILDYYLSYCKRRVLQLANTQPELSLEYKRLLTGETHLFFYLREGHYEPCTPSNYAFFIDSIFPLQANWARHHVRSLLTQKGVDPSVINAWMGHMNQSKRSFHEFSTLTRKHMVTVSNILNEHLLDIGVEAKYD</sequence>
<evidence type="ECO:0000256" key="1">
    <source>
        <dbReference type="ARBA" id="ARBA00023172"/>
    </source>
</evidence>
<protein>
    <submittedName>
        <fullName evidence="3">Integrase</fullName>
    </submittedName>
</protein>
<dbReference type="GO" id="GO:0015074">
    <property type="term" value="P:DNA integration"/>
    <property type="evidence" value="ECO:0007669"/>
    <property type="project" value="InterPro"/>
</dbReference>
<feature type="region of interest" description="Disordered" evidence="2">
    <location>
        <begin position="243"/>
        <end position="272"/>
    </location>
</feature>
<dbReference type="Proteomes" id="UP000464262">
    <property type="component" value="Chromosome 2"/>
</dbReference>
<dbReference type="GO" id="GO:0003677">
    <property type="term" value="F:DNA binding"/>
    <property type="evidence" value="ECO:0007669"/>
    <property type="project" value="InterPro"/>
</dbReference>
<dbReference type="GO" id="GO:0006310">
    <property type="term" value="P:DNA recombination"/>
    <property type="evidence" value="ECO:0007669"/>
    <property type="project" value="UniProtKB-KW"/>
</dbReference>